<evidence type="ECO:0000259" key="5">
    <source>
        <dbReference type="PROSITE" id="PS50949"/>
    </source>
</evidence>
<dbReference type="RefSeq" id="WP_138191492.1">
    <property type="nucleotide sequence ID" value="NZ_VCIW01000001.1"/>
</dbReference>
<evidence type="ECO:0000256" key="2">
    <source>
        <dbReference type="ARBA" id="ARBA00023015"/>
    </source>
</evidence>
<dbReference type="GO" id="GO:0003700">
    <property type="term" value="F:DNA-binding transcription factor activity"/>
    <property type="evidence" value="ECO:0007669"/>
    <property type="project" value="InterPro"/>
</dbReference>
<evidence type="ECO:0000256" key="3">
    <source>
        <dbReference type="ARBA" id="ARBA00023125"/>
    </source>
</evidence>
<dbReference type="PROSITE" id="PS50949">
    <property type="entry name" value="HTH_GNTR"/>
    <property type="match status" value="1"/>
</dbReference>
<dbReference type="FunFam" id="1.10.10.10:FF:000079">
    <property type="entry name" value="GntR family transcriptional regulator"/>
    <property type="match status" value="1"/>
</dbReference>
<dbReference type="EMBL" id="VCIW01000001">
    <property type="protein sequence ID" value="TLS53909.1"/>
    <property type="molecule type" value="Genomic_DNA"/>
</dbReference>
<proteinExistence type="predicted"/>
<dbReference type="PRINTS" id="PR00035">
    <property type="entry name" value="HTHGNTR"/>
</dbReference>
<dbReference type="PANTHER" id="PTHR30146">
    <property type="entry name" value="LACI-RELATED TRANSCRIPTIONAL REPRESSOR"/>
    <property type="match status" value="1"/>
</dbReference>
<dbReference type="OrthoDB" id="457376at2"/>
<dbReference type="Pfam" id="PF00392">
    <property type="entry name" value="GntR"/>
    <property type="match status" value="1"/>
</dbReference>
<dbReference type="CDD" id="cd07377">
    <property type="entry name" value="WHTH_GntR"/>
    <property type="match status" value="1"/>
</dbReference>
<gene>
    <name evidence="6" type="ORF">FE782_00710</name>
</gene>
<dbReference type="Gene3D" id="3.40.50.2300">
    <property type="match status" value="2"/>
</dbReference>
<dbReference type="InterPro" id="IPR028082">
    <property type="entry name" value="Peripla_BP_I"/>
</dbReference>
<keyword evidence="4" id="KW-0804">Transcription</keyword>
<dbReference type="Gene3D" id="1.10.10.10">
    <property type="entry name" value="Winged helix-like DNA-binding domain superfamily/Winged helix DNA-binding domain"/>
    <property type="match status" value="1"/>
</dbReference>
<comment type="caution">
    <text evidence="6">The sequence shown here is derived from an EMBL/GenBank/DDBJ whole genome shotgun (WGS) entry which is preliminary data.</text>
</comment>
<reference evidence="6 7" key="1">
    <citation type="submission" date="2019-05" db="EMBL/GenBank/DDBJ databases">
        <authorList>
            <person name="Narsing Rao M.P."/>
            <person name="Li W.J."/>
        </authorList>
    </citation>
    <scope>NUCLEOTIDE SEQUENCE [LARGE SCALE GENOMIC DNA]</scope>
    <source>
        <strain evidence="6 7">SYSU_K30003</strain>
    </source>
</reference>
<protein>
    <submittedName>
        <fullName evidence="6">GntR family transcriptional regulator</fullName>
    </submittedName>
</protein>
<dbReference type="SUPFAM" id="SSF53822">
    <property type="entry name" value="Periplasmic binding protein-like I"/>
    <property type="match status" value="1"/>
</dbReference>
<keyword evidence="3" id="KW-0238">DNA-binding</keyword>
<dbReference type="AlphaFoldDB" id="A0A5R9GFF5"/>
<organism evidence="6 7">
    <name type="scientific">Paenibacillus antri</name>
    <dbReference type="NCBI Taxonomy" id="2582848"/>
    <lineage>
        <taxon>Bacteria</taxon>
        <taxon>Bacillati</taxon>
        <taxon>Bacillota</taxon>
        <taxon>Bacilli</taxon>
        <taxon>Bacillales</taxon>
        <taxon>Paenibacillaceae</taxon>
        <taxon>Paenibacillus</taxon>
    </lineage>
</organism>
<dbReference type="GO" id="GO:0000976">
    <property type="term" value="F:transcription cis-regulatory region binding"/>
    <property type="evidence" value="ECO:0007669"/>
    <property type="project" value="TreeGrafter"/>
</dbReference>
<dbReference type="InterPro" id="IPR036390">
    <property type="entry name" value="WH_DNA-bd_sf"/>
</dbReference>
<sequence length="364" mass="40626">MTNQNQPLYLQIRTFLRNKIETGELKPGDQIPVEAELAQQFNVSRITIKSALKMLVDEGLVYRTAGRGTFVSDPQRPAALEPAGPDNYRKIGLIGPMTSDSYTLGLLRSIEDQCKEQNLIMLFRSAVTQSEEKEAIRILRSQGVEGLIIFPADGEAYSQAILDLKTEGFPFVLIDRYLPGIKTNAVVSDNFQGGYLGTEYLVNKGHRQIGIVSGTKSKTASSEDRFSGYLEAARKTGLKIEPLHWLTRIDEISYHEEQPTRDMIRDWLNGQQELTAVFAFGSAMAVYVAEIAVQLGKRVPEDLAILSFDTPNIRDFQGLYFSRIEQQEERIGVSAVELLLQVIADPSIIERIVIPVSLVEGRST</sequence>
<evidence type="ECO:0000313" key="7">
    <source>
        <dbReference type="Proteomes" id="UP000309676"/>
    </source>
</evidence>
<evidence type="ECO:0000313" key="6">
    <source>
        <dbReference type="EMBL" id="TLS53909.1"/>
    </source>
</evidence>
<dbReference type="SUPFAM" id="SSF46785">
    <property type="entry name" value="Winged helix' DNA-binding domain"/>
    <property type="match status" value="1"/>
</dbReference>
<keyword evidence="1" id="KW-0678">Repressor</keyword>
<evidence type="ECO:0000256" key="4">
    <source>
        <dbReference type="ARBA" id="ARBA00023163"/>
    </source>
</evidence>
<name>A0A5R9GFF5_9BACL</name>
<dbReference type="InterPro" id="IPR000524">
    <property type="entry name" value="Tscrpt_reg_HTH_GntR"/>
</dbReference>
<dbReference type="Pfam" id="PF13377">
    <property type="entry name" value="Peripla_BP_3"/>
    <property type="match status" value="1"/>
</dbReference>
<dbReference type="Proteomes" id="UP000309676">
    <property type="component" value="Unassembled WGS sequence"/>
</dbReference>
<dbReference type="PANTHER" id="PTHR30146:SF95">
    <property type="entry name" value="RIBOSE OPERON REPRESSOR"/>
    <property type="match status" value="1"/>
</dbReference>
<evidence type="ECO:0000256" key="1">
    <source>
        <dbReference type="ARBA" id="ARBA00022491"/>
    </source>
</evidence>
<keyword evidence="2" id="KW-0805">Transcription regulation</keyword>
<dbReference type="InterPro" id="IPR036388">
    <property type="entry name" value="WH-like_DNA-bd_sf"/>
</dbReference>
<dbReference type="InterPro" id="IPR046335">
    <property type="entry name" value="LacI/GalR-like_sensor"/>
</dbReference>
<dbReference type="CDD" id="cd06267">
    <property type="entry name" value="PBP1_LacI_sugar_binding-like"/>
    <property type="match status" value="1"/>
</dbReference>
<accession>A0A5R9GFF5</accession>
<keyword evidence="7" id="KW-1185">Reference proteome</keyword>
<dbReference type="SMART" id="SM00345">
    <property type="entry name" value="HTH_GNTR"/>
    <property type="match status" value="1"/>
</dbReference>
<feature type="domain" description="HTH gntR-type" evidence="5">
    <location>
        <begin position="6"/>
        <end position="74"/>
    </location>
</feature>